<dbReference type="SUPFAM" id="SSF56112">
    <property type="entry name" value="Protein kinase-like (PK-like)"/>
    <property type="match status" value="1"/>
</dbReference>
<gene>
    <name evidence="7" type="ORF">SOCE26_023370</name>
</gene>
<dbReference type="SUPFAM" id="SSF48452">
    <property type="entry name" value="TPR-like"/>
    <property type="match status" value="2"/>
</dbReference>
<dbReference type="GO" id="GO:0004016">
    <property type="term" value="F:adenylate cyclase activity"/>
    <property type="evidence" value="ECO:0007669"/>
    <property type="project" value="TreeGrafter"/>
</dbReference>
<proteinExistence type="predicted"/>
<comment type="subcellular location">
    <subcellularLocation>
        <location evidence="1">Membrane</location>
        <topology evidence="1">Single-pass membrane protein</topology>
    </subcellularLocation>
</comment>
<dbReference type="PANTHER" id="PTHR16305">
    <property type="entry name" value="TESTICULAR SOLUBLE ADENYLYL CYCLASE"/>
    <property type="match status" value="1"/>
</dbReference>
<evidence type="ECO:0000313" key="8">
    <source>
        <dbReference type="Proteomes" id="UP000238348"/>
    </source>
</evidence>
<sequence length="1369" mass="148322">MSTYHEEELPIKAAFQGHYEVLSRIGSGGFGTVYKARQLATGQLVAVKVLRLAGRGGAAAARRVARFEREMRMCARLHHTNIVGLIDSGQMDDGQMYLVFEFVPGKNLREVLDEEGALDPREARYLLLQVLDALACAHAQGIIHRDLKPSNVMILPTGARRNALVLDFGIGAAVEGLGGERDESLTGDDEMVGTPAYAAPEQLRGMTATPRADLFSWGLVFLECIAGHPVFSGRRVTEIIARQLSPEPVHLPAVIRDHPLGRLLSRVLVKDAGAREVTAEGVLRELEACDMSHLPRRLSACAEPDAPAAACPAPEAEEVARAGEVSRDRPLVGLDGAGERRLLTAVCCFLQVRAGGSTGAGGEERDELLHLQQEICIEVARRFQGTVAGVLGEQVLLHFGYPLAGEDDAERAARCALEIAARIREQSARTEAESRLTLEVRIGVHTGLVTTPELGEAGARPVVGTTASVAAHLSAVAPPGAVLIRGDTAPLLRARFVTEALGARKLGLGDVPVEVHRVEGERSATSTSELDPALPMVGRTHELALLKQRWSHVREGFGQSVLVTGEPGIGKSRLALELRRAIQAEAHSWVECRCAPEHQNSALRPICEALEQMLDLGGGETAGEKAGKLRALLVGHGFDLGATTPLLASLLSLPPAEGAAPRDVSPQRRKELTLDAIVSLSVEVAERRPMLLLIEDLQWADPTTLELIPLLLHAASSAHLFVLLTARPEFSPPWPLSDSLTIQLGHLESHQVMEMIAGITRGKQLPGEVIERVLDQTDGVPLFVEELMRAVMESGALVDRGDRYTLAGAPSELSIPTTVRGSLTARLDRLGRAKKTAQIAAALGREFSAEVLLAVSPRGAPEVEEDLRRLVAADLVLLRRRARQSTYVFKHALVRDAAYESMARSARRELHARIARTLEEHFPRIAAEQPGLLVLHFAAAEQKREALRYARAAARGVLLRSLNAEAIAYARQAISWLDAIEDPRERAEVELELNGMLVPALMVTRGGGFHEVESTVQRSQQLISSVGDASHVLATMWGLFSYHYEQGHAEQALALAERYLALSERARDVQHTIAANVALGNQLLLDGRFAEAQAAVERAISLYDPDQHRQTALVFGQDLGVYARDTLGLILWFTGHLEDSMSHADRALALAEELSHVNSIGYALLFMAVLHHCWADRDAVRNAARKSAAIAEENRLPFLVAMSGVLLAWADGDVEEGKRHFADMAAGSGGAMACWNSTIAESEAALGRVDEALVRLDDCLHAADTKREYYYCAELHRLKGDCFVRRGDELPAERSFREAIALSARQGAPAVTLRASLRLAELLRRQGRADDARDVLGAAPSGLPERYRRSELAAAQALCAEAASRRTAA</sequence>
<feature type="domain" description="Protein kinase" evidence="5">
    <location>
        <begin position="19"/>
        <end position="294"/>
    </location>
</feature>
<dbReference type="SMART" id="SM00220">
    <property type="entry name" value="S_TKc"/>
    <property type="match status" value="1"/>
</dbReference>
<dbReference type="GO" id="GO:0035556">
    <property type="term" value="P:intracellular signal transduction"/>
    <property type="evidence" value="ECO:0007669"/>
    <property type="project" value="InterPro"/>
</dbReference>
<evidence type="ECO:0000256" key="3">
    <source>
        <dbReference type="ARBA" id="ARBA00022840"/>
    </source>
</evidence>
<keyword evidence="2 4" id="KW-0547">Nucleotide-binding</keyword>
<dbReference type="GO" id="GO:0009190">
    <property type="term" value="P:cyclic nucleotide biosynthetic process"/>
    <property type="evidence" value="ECO:0007669"/>
    <property type="project" value="InterPro"/>
</dbReference>
<evidence type="ECO:0000256" key="2">
    <source>
        <dbReference type="ARBA" id="ARBA00022741"/>
    </source>
</evidence>
<keyword evidence="3 4" id="KW-0067">ATP-binding</keyword>
<keyword evidence="7" id="KW-0418">Kinase</keyword>
<evidence type="ECO:0000259" key="6">
    <source>
        <dbReference type="PROSITE" id="PS50125"/>
    </source>
</evidence>
<dbReference type="GO" id="GO:0004674">
    <property type="term" value="F:protein serine/threonine kinase activity"/>
    <property type="evidence" value="ECO:0007669"/>
    <property type="project" value="UniProtKB-EC"/>
</dbReference>
<dbReference type="Proteomes" id="UP000238348">
    <property type="component" value="Chromosome"/>
</dbReference>
<name>A0A2L0ENS9_SORCE</name>
<accession>A0A2L0ENS9</accession>
<dbReference type="GO" id="GO:0005524">
    <property type="term" value="F:ATP binding"/>
    <property type="evidence" value="ECO:0007669"/>
    <property type="project" value="UniProtKB-UniRule"/>
</dbReference>
<feature type="binding site" evidence="4">
    <location>
        <position position="48"/>
    </location>
    <ligand>
        <name>ATP</name>
        <dbReference type="ChEBI" id="CHEBI:30616"/>
    </ligand>
</feature>
<dbReference type="Gene3D" id="3.30.70.1230">
    <property type="entry name" value="Nucleotide cyclase"/>
    <property type="match status" value="1"/>
</dbReference>
<dbReference type="RefSeq" id="WP_104978656.1">
    <property type="nucleotide sequence ID" value="NZ_CP012673.1"/>
</dbReference>
<dbReference type="PROSITE" id="PS00107">
    <property type="entry name" value="PROTEIN_KINASE_ATP"/>
    <property type="match status" value="1"/>
</dbReference>
<dbReference type="GO" id="GO:0005737">
    <property type="term" value="C:cytoplasm"/>
    <property type="evidence" value="ECO:0007669"/>
    <property type="project" value="TreeGrafter"/>
</dbReference>
<dbReference type="InterPro" id="IPR041664">
    <property type="entry name" value="AAA_16"/>
</dbReference>
<dbReference type="InterPro" id="IPR017441">
    <property type="entry name" value="Protein_kinase_ATP_BS"/>
</dbReference>
<dbReference type="PROSITE" id="PS00108">
    <property type="entry name" value="PROTEIN_KINASE_ST"/>
    <property type="match status" value="1"/>
</dbReference>
<dbReference type="InterPro" id="IPR023889">
    <property type="entry name" value="TOMM_kin_cyc"/>
</dbReference>
<dbReference type="CDD" id="cd14014">
    <property type="entry name" value="STKc_PknB_like"/>
    <property type="match status" value="1"/>
</dbReference>
<reference evidence="7 8" key="1">
    <citation type="submission" date="2015-09" db="EMBL/GenBank/DDBJ databases">
        <title>Sorangium comparison.</title>
        <authorList>
            <person name="Zaburannyi N."/>
            <person name="Bunk B."/>
            <person name="Overmann J."/>
            <person name="Mueller R."/>
        </authorList>
    </citation>
    <scope>NUCLEOTIDE SEQUENCE [LARGE SCALE GENOMIC DNA]</scope>
    <source>
        <strain evidence="7 8">So ce26</strain>
    </source>
</reference>
<dbReference type="InterPro" id="IPR027417">
    <property type="entry name" value="P-loop_NTPase"/>
</dbReference>
<evidence type="ECO:0000256" key="1">
    <source>
        <dbReference type="ARBA" id="ARBA00004167"/>
    </source>
</evidence>
<dbReference type="PANTHER" id="PTHR16305:SF28">
    <property type="entry name" value="GUANYLATE CYCLASE DOMAIN-CONTAINING PROTEIN"/>
    <property type="match status" value="1"/>
</dbReference>
<dbReference type="GO" id="GO:0016020">
    <property type="term" value="C:membrane"/>
    <property type="evidence" value="ECO:0007669"/>
    <property type="project" value="UniProtKB-SubCell"/>
</dbReference>
<dbReference type="Pfam" id="PF13191">
    <property type="entry name" value="AAA_16"/>
    <property type="match status" value="1"/>
</dbReference>
<evidence type="ECO:0000256" key="4">
    <source>
        <dbReference type="PROSITE-ProRule" id="PRU10141"/>
    </source>
</evidence>
<organism evidence="7 8">
    <name type="scientific">Sorangium cellulosum</name>
    <name type="common">Polyangium cellulosum</name>
    <dbReference type="NCBI Taxonomy" id="56"/>
    <lineage>
        <taxon>Bacteria</taxon>
        <taxon>Pseudomonadati</taxon>
        <taxon>Myxococcota</taxon>
        <taxon>Polyangia</taxon>
        <taxon>Polyangiales</taxon>
        <taxon>Polyangiaceae</taxon>
        <taxon>Sorangium</taxon>
    </lineage>
</organism>
<dbReference type="Pfam" id="PF00069">
    <property type="entry name" value="Pkinase"/>
    <property type="match status" value="1"/>
</dbReference>
<dbReference type="SUPFAM" id="SSF52540">
    <property type="entry name" value="P-loop containing nucleoside triphosphate hydrolases"/>
    <property type="match status" value="1"/>
</dbReference>
<dbReference type="PROSITE" id="PS50011">
    <property type="entry name" value="PROTEIN_KINASE_DOM"/>
    <property type="match status" value="1"/>
</dbReference>
<feature type="domain" description="Guanylate cyclase" evidence="6">
    <location>
        <begin position="391"/>
        <end position="474"/>
    </location>
</feature>
<dbReference type="InterPro" id="IPR029787">
    <property type="entry name" value="Nucleotide_cyclase"/>
</dbReference>
<evidence type="ECO:0000259" key="5">
    <source>
        <dbReference type="PROSITE" id="PS50011"/>
    </source>
</evidence>
<dbReference type="OrthoDB" id="222290at2"/>
<dbReference type="Pfam" id="PF00211">
    <property type="entry name" value="Guanylate_cyc"/>
    <property type="match status" value="1"/>
</dbReference>
<dbReference type="NCBIfam" id="TIGR03903">
    <property type="entry name" value="TOMM_kin_cyc"/>
    <property type="match status" value="1"/>
</dbReference>
<protein>
    <submittedName>
        <fullName evidence="7">Protein kinase</fullName>
        <ecNumber evidence="7">2.7.11.1</ecNumber>
    </submittedName>
</protein>
<dbReference type="EMBL" id="CP012673">
    <property type="protein sequence ID" value="AUX40935.1"/>
    <property type="molecule type" value="Genomic_DNA"/>
</dbReference>
<dbReference type="InterPro" id="IPR008271">
    <property type="entry name" value="Ser/Thr_kinase_AS"/>
</dbReference>
<dbReference type="SUPFAM" id="SSF55073">
    <property type="entry name" value="Nucleotide cyclase"/>
    <property type="match status" value="1"/>
</dbReference>
<evidence type="ECO:0000313" key="7">
    <source>
        <dbReference type="EMBL" id="AUX40935.1"/>
    </source>
</evidence>
<dbReference type="Gene3D" id="1.25.40.10">
    <property type="entry name" value="Tetratricopeptide repeat domain"/>
    <property type="match status" value="2"/>
</dbReference>
<dbReference type="EC" id="2.7.11.1" evidence="7"/>
<dbReference type="InterPro" id="IPR011990">
    <property type="entry name" value="TPR-like_helical_dom_sf"/>
</dbReference>
<dbReference type="InterPro" id="IPR011009">
    <property type="entry name" value="Kinase-like_dom_sf"/>
</dbReference>
<dbReference type="InterPro" id="IPR001054">
    <property type="entry name" value="A/G_cyclase"/>
</dbReference>
<dbReference type="InterPro" id="IPR000719">
    <property type="entry name" value="Prot_kinase_dom"/>
</dbReference>
<dbReference type="Gene3D" id="1.10.510.10">
    <property type="entry name" value="Transferase(Phosphotransferase) domain 1"/>
    <property type="match status" value="1"/>
</dbReference>
<dbReference type="PROSITE" id="PS50125">
    <property type="entry name" value="GUANYLATE_CYCLASE_2"/>
    <property type="match status" value="1"/>
</dbReference>
<dbReference type="CDD" id="cd07302">
    <property type="entry name" value="CHD"/>
    <property type="match status" value="1"/>
</dbReference>
<keyword evidence="7" id="KW-0808">Transferase</keyword>